<dbReference type="EMBL" id="JACFXV010000029">
    <property type="protein sequence ID" value="MBA5775720.1"/>
    <property type="molecule type" value="Genomic_DNA"/>
</dbReference>
<comment type="cofactor">
    <cofactor evidence="1">
        <name>Mg(2+)</name>
        <dbReference type="ChEBI" id="CHEBI:18420"/>
    </cofactor>
</comment>
<dbReference type="Pfam" id="PF00293">
    <property type="entry name" value="NUDIX"/>
    <property type="match status" value="1"/>
</dbReference>
<evidence type="ECO:0000313" key="6">
    <source>
        <dbReference type="Proteomes" id="UP000541109"/>
    </source>
</evidence>
<dbReference type="PROSITE" id="PS00893">
    <property type="entry name" value="NUDIX_BOX"/>
    <property type="match status" value="1"/>
</dbReference>
<reference evidence="5 6" key="1">
    <citation type="submission" date="2020-07" db="EMBL/GenBank/DDBJ databases">
        <title>Stappia sp., F7233, whole genome shotgun sequencing project.</title>
        <authorList>
            <person name="Jiang S."/>
            <person name="Liu Z.W."/>
            <person name="Du Z.J."/>
        </authorList>
    </citation>
    <scope>NUCLEOTIDE SEQUENCE [LARGE SCALE GENOMIC DNA]</scope>
    <source>
        <strain evidence="5 6">F7233</strain>
    </source>
</reference>
<keyword evidence="2 3" id="KW-0378">Hydrolase</keyword>
<evidence type="ECO:0000256" key="1">
    <source>
        <dbReference type="ARBA" id="ARBA00001946"/>
    </source>
</evidence>
<evidence type="ECO:0000313" key="5">
    <source>
        <dbReference type="EMBL" id="MBA5775720.1"/>
    </source>
</evidence>
<name>A0A839A831_9HYPH</name>
<organism evidence="5 6">
    <name type="scientific">Stappia albiluteola</name>
    <dbReference type="NCBI Taxonomy" id="2758565"/>
    <lineage>
        <taxon>Bacteria</taxon>
        <taxon>Pseudomonadati</taxon>
        <taxon>Pseudomonadota</taxon>
        <taxon>Alphaproteobacteria</taxon>
        <taxon>Hyphomicrobiales</taxon>
        <taxon>Stappiaceae</taxon>
        <taxon>Stappia</taxon>
    </lineage>
</organism>
<evidence type="ECO:0000259" key="4">
    <source>
        <dbReference type="PROSITE" id="PS51462"/>
    </source>
</evidence>
<accession>A0A839A831</accession>
<dbReference type="InterPro" id="IPR020084">
    <property type="entry name" value="NUDIX_hydrolase_CS"/>
</dbReference>
<dbReference type="PROSITE" id="PS51462">
    <property type="entry name" value="NUDIX"/>
    <property type="match status" value="1"/>
</dbReference>
<evidence type="ECO:0000256" key="2">
    <source>
        <dbReference type="ARBA" id="ARBA00022801"/>
    </source>
</evidence>
<feature type="domain" description="Nudix hydrolase" evidence="4">
    <location>
        <begin position="30"/>
        <end position="159"/>
    </location>
</feature>
<dbReference type="InterPro" id="IPR020476">
    <property type="entry name" value="Nudix_hydrolase"/>
</dbReference>
<dbReference type="Proteomes" id="UP000541109">
    <property type="component" value="Unassembled WGS sequence"/>
</dbReference>
<dbReference type="PRINTS" id="PR00502">
    <property type="entry name" value="NUDIXFAMILY"/>
</dbReference>
<dbReference type="RefSeq" id="WP_182161449.1">
    <property type="nucleotide sequence ID" value="NZ_JACFXV010000029.1"/>
</dbReference>
<dbReference type="InterPro" id="IPR015797">
    <property type="entry name" value="NUDIX_hydrolase-like_dom_sf"/>
</dbReference>
<keyword evidence="6" id="KW-1185">Reference proteome</keyword>
<dbReference type="PANTHER" id="PTHR43046">
    <property type="entry name" value="GDP-MANNOSE MANNOSYL HYDROLASE"/>
    <property type="match status" value="1"/>
</dbReference>
<comment type="similarity">
    <text evidence="3">Belongs to the Nudix hydrolase family.</text>
</comment>
<dbReference type="GO" id="GO:0016787">
    <property type="term" value="F:hydrolase activity"/>
    <property type="evidence" value="ECO:0007669"/>
    <property type="project" value="UniProtKB-KW"/>
</dbReference>
<dbReference type="PANTHER" id="PTHR43046:SF16">
    <property type="entry name" value="ADP-RIBOSE PYROPHOSPHATASE YJHB-RELATED"/>
    <property type="match status" value="1"/>
</dbReference>
<dbReference type="SUPFAM" id="SSF55811">
    <property type="entry name" value="Nudix"/>
    <property type="match status" value="1"/>
</dbReference>
<dbReference type="Gene3D" id="3.90.79.10">
    <property type="entry name" value="Nucleoside Triphosphate Pyrophosphohydrolase"/>
    <property type="match status" value="1"/>
</dbReference>
<sequence length="166" mass="18532">MTLSNQAGDPKVLWKTRLLRRLIPVAGLFRRAMTIGVRLAVRDEAGRILLVRHTYLQGWYLPGGGVDAGEAIPEAAERELLEEAGLRATAPLELFALYHNPRGSRRDHVALYRVIAWEPTSAALTANREIAEARFFEAAALPDDVTPSTRRRLRELAGEEAPARLW</sequence>
<dbReference type="AlphaFoldDB" id="A0A839A831"/>
<protein>
    <submittedName>
        <fullName evidence="5">NUDIX domain-containing protein</fullName>
    </submittedName>
</protein>
<dbReference type="InterPro" id="IPR000086">
    <property type="entry name" value="NUDIX_hydrolase_dom"/>
</dbReference>
<proteinExistence type="inferred from homology"/>
<comment type="caution">
    <text evidence="5">The sequence shown here is derived from an EMBL/GenBank/DDBJ whole genome shotgun (WGS) entry which is preliminary data.</text>
</comment>
<evidence type="ECO:0000256" key="3">
    <source>
        <dbReference type="RuleBase" id="RU003476"/>
    </source>
</evidence>
<gene>
    <name evidence="5" type="ORF">H2509_01120</name>
</gene>